<dbReference type="Proteomes" id="UP000243807">
    <property type="component" value="Chromosome"/>
</dbReference>
<dbReference type="InterPro" id="IPR026034">
    <property type="entry name" value="MreD_proteobac"/>
</dbReference>
<dbReference type="OrthoDB" id="6647425at2"/>
<dbReference type="InterPro" id="IPR007227">
    <property type="entry name" value="Cell_shape_determining_MreD"/>
</dbReference>
<dbReference type="PIRSF" id="PIRSF018472">
    <property type="entry name" value="MreD_proteobac"/>
    <property type="match status" value="1"/>
</dbReference>
<proteinExistence type="inferred from homology"/>
<evidence type="ECO:0000256" key="3">
    <source>
        <dbReference type="ARBA" id="ARBA00022475"/>
    </source>
</evidence>
<comment type="subcellular location">
    <subcellularLocation>
        <location evidence="8">Cell inner membrane</location>
    </subcellularLocation>
    <subcellularLocation>
        <location evidence="1">Cell membrane</location>
        <topology evidence="1">Multi-pass membrane protein</topology>
    </subcellularLocation>
</comment>
<keyword evidence="3 8" id="KW-1003">Cell membrane</keyword>
<dbReference type="STRING" id="1765967.BW247_02045"/>
<reference evidence="10 11" key="1">
    <citation type="submission" date="2017-01" db="EMBL/GenBank/DDBJ databases">
        <title>Draft sequence of Acidihalobacter ferrooxidans strain DSM 14175 (strain V8).</title>
        <authorList>
            <person name="Khaleque H.N."/>
            <person name="Ramsay J.P."/>
            <person name="Murphy R.J.T."/>
            <person name="Kaksonen A.H."/>
            <person name="Boxall N.J."/>
            <person name="Watkin E.L.J."/>
        </authorList>
    </citation>
    <scope>NUCLEOTIDE SEQUENCE [LARGE SCALE GENOMIC DNA]</scope>
    <source>
        <strain evidence="10 11">V8</strain>
    </source>
</reference>
<feature type="transmembrane region" description="Helical" evidence="9">
    <location>
        <begin position="133"/>
        <end position="151"/>
    </location>
</feature>
<evidence type="ECO:0000256" key="1">
    <source>
        <dbReference type="ARBA" id="ARBA00004651"/>
    </source>
</evidence>
<dbReference type="NCBIfam" id="TIGR03426">
    <property type="entry name" value="shape_MreD"/>
    <property type="match status" value="1"/>
</dbReference>
<name>A0A1P8UE17_9GAMM</name>
<keyword evidence="8" id="KW-0997">Cell inner membrane</keyword>
<evidence type="ECO:0000256" key="6">
    <source>
        <dbReference type="ARBA" id="ARBA00022989"/>
    </source>
</evidence>
<dbReference type="PANTHER" id="PTHR37484:SF1">
    <property type="entry name" value="ROD SHAPE-DETERMINING PROTEIN MRED"/>
    <property type="match status" value="1"/>
</dbReference>
<evidence type="ECO:0000256" key="4">
    <source>
        <dbReference type="ARBA" id="ARBA00022692"/>
    </source>
</evidence>
<evidence type="ECO:0000256" key="9">
    <source>
        <dbReference type="SAM" id="Phobius"/>
    </source>
</evidence>
<dbReference type="GO" id="GO:0008360">
    <property type="term" value="P:regulation of cell shape"/>
    <property type="evidence" value="ECO:0007669"/>
    <property type="project" value="UniProtKB-UniRule"/>
</dbReference>
<evidence type="ECO:0000256" key="2">
    <source>
        <dbReference type="ARBA" id="ARBA00007776"/>
    </source>
</evidence>
<organism evidence="10 11">
    <name type="scientific">Acidihalobacter ferrooxydans</name>
    <dbReference type="NCBI Taxonomy" id="1765967"/>
    <lineage>
        <taxon>Bacteria</taxon>
        <taxon>Pseudomonadati</taxon>
        <taxon>Pseudomonadota</taxon>
        <taxon>Gammaproteobacteria</taxon>
        <taxon>Chromatiales</taxon>
        <taxon>Ectothiorhodospiraceae</taxon>
        <taxon>Acidihalobacter</taxon>
    </lineage>
</organism>
<comment type="function">
    <text evidence="8">Involved in formation of the rod shape of the cell. May also contribute to regulation of formation of penicillin-binding proteins.</text>
</comment>
<comment type="similarity">
    <text evidence="2 8">Belongs to the MreD family.</text>
</comment>
<dbReference type="KEGG" id="afy:BW247_02045"/>
<feature type="transmembrane region" description="Helical" evidence="9">
    <location>
        <begin position="100"/>
        <end position="121"/>
    </location>
</feature>
<keyword evidence="5 8" id="KW-0133">Cell shape</keyword>
<dbReference type="PANTHER" id="PTHR37484">
    <property type="entry name" value="ROD SHAPE-DETERMINING PROTEIN MRED"/>
    <property type="match status" value="1"/>
</dbReference>
<dbReference type="GO" id="GO:0005886">
    <property type="term" value="C:plasma membrane"/>
    <property type="evidence" value="ECO:0007669"/>
    <property type="project" value="UniProtKB-SubCell"/>
</dbReference>
<protein>
    <recommendedName>
        <fullName evidence="8">Rod shape-determining protein MreD</fullName>
    </recommendedName>
</protein>
<gene>
    <name evidence="10" type="ORF">BW247_02045</name>
</gene>
<keyword evidence="11" id="KW-1185">Reference proteome</keyword>
<evidence type="ECO:0000256" key="7">
    <source>
        <dbReference type="ARBA" id="ARBA00023136"/>
    </source>
</evidence>
<evidence type="ECO:0000256" key="5">
    <source>
        <dbReference type="ARBA" id="ARBA00022960"/>
    </source>
</evidence>
<feature type="transmembrane region" description="Helical" evidence="9">
    <location>
        <begin position="6"/>
        <end position="25"/>
    </location>
</feature>
<keyword evidence="6 9" id="KW-1133">Transmembrane helix</keyword>
<feature type="transmembrane region" description="Helical" evidence="9">
    <location>
        <begin position="59"/>
        <end position="88"/>
    </location>
</feature>
<dbReference type="Pfam" id="PF04093">
    <property type="entry name" value="MreD"/>
    <property type="match status" value="1"/>
</dbReference>
<evidence type="ECO:0000256" key="8">
    <source>
        <dbReference type="PIRNR" id="PIRNR018472"/>
    </source>
</evidence>
<dbReference type="RefSeq" id="WP_076835382.1">
    <property type="nucleotide sequence ID" value="NZ_CP019434.1"/>
</dbReference>
<dbReference type="EMBL" id="CP019434">
    <property type="protein sequence ID" value="APZ42028.1"/>
    <property type="molecule type" value="Genomic_DNA"/>
</dbReference>
<accession>A0A1P8UE17</accession>
<keyword evidence="7 8" id="KW-0472">Membrane</keyword>
<evidence type="ECO:0000313" key="10">
    <source>
        <dbReference type="EMBL" id="APZ42028.1"/>
    </source>
</evidence>
<keyword evidence="4 9" id="KW-0812">Transmembrane</keyword>
<evidence type="ECO:0000313" key="11">
    <source>
        <dbReference type="Proteomes" id="UP000243807"/>
    </source>
</evidence>
<dbReference type="AlphaFoldDB" id="A0A1P8UE17"/>
<sequence length="162" mass="18513">MSRGPATYLGIWVSLIVAMALTIFTLPQSLIDLRPDWVALFIIYWSMALPRRFGPGSAWVVGLLLDALTGTLLGQHAIALTVLAYLTIRMHQRVRVHHPWQQAISVGLILFIYRLLMLWVYGITGHAPGTWAYWYPLGIDILLWPAIFVLLRGYRRKLRMSD</sequence>